<keyword evidence="3" id="KW-1185">Reference proteome</keyword>
<sequence>MTLERTDTPKGQASSGIETLIGRLRDEGVQAGRAEAQRIETEARREAARIVREAEAQAQAIREAAQRETEALRKGGEEALRIAMRDTLLRLKAELSDRFGDEVRRLIAAKMEQEDFLERLILEVAARARAESGIDRGQAIEVQLPKALVSPEELRRNPLELREGSLSHFVLSLAGNILTDGVTFGVAPDGGRGIRLALVGQDIHIDLTDETIAATLLAHLQPRFRAILAGMVK</sequence>
<protein>
    <recommendedName>
        <fullName evidence="4">V-type ATP synthase subunit E</fullName>
    </recommendedName>
</protein>
<keyword evidence="1" id="KW-0175">Coiled coil</keyword>
<comment type="caution">
    <text evidence="2">The sequence shown here is derived from an EMBL/GenBank/DDBJ whole genome shotgun (WGS) entry which is preliminary data.</text>
</comment>
<evidence type="ECO:0000256" key="1">
    <source>
        <dbReference type="SAM" id="Coils"/>
    </source>
</evidence>
<organism evidence="2 3">
    <name type="scientific">Thioalkalicoccus limnaeus</name>
    <dbReference type="NCBI Taxonomy" id="120681"/>
    <lineage>
        <taxon>Bacteria</taxon>
        <taxon>Pseudomonadati</taxon>
        <taxon>Pseudomonadota</taxon>
        <taxon>Gammaproteobacteria</taxon>
        <taxon>Chromatiales</taxon>
        <taxon>Chromatiaceae</taxon>
        <taxon>Thioalkalicoccus</taxon>
    </lineage>
</organism>
<dbReference type="RefSeq" id="WP_369668531.1">
    <property type="nucleotide sequence ID" value="NZ_JBDKXB010000045.1"/>
</dbReference>
<dbReference type="Proteomes" id="UP001564408">
    <property type="component" value="Unassembled WGS sequence"/>
</dbReference>
<feature type="coiled-coil region" evidence="1">
    <location>
        <begin position="44"/>
        <end position="71"/>
    </location>
</feature>
<reference evidence="2 3" key="1">
    <citation type="submission" date="2024-05" db="EMBL/GenBank/DDBJ databases">
        <title>Genome Sequence and Characterization of the New Strain Purple Sulfur Bacterium of Genus Thioalkalicoccus.</title>
        <authorList>
            <person name="Bryantseva I.A."/>
            <person name="Kyndt J.A."/>
            <person name="Imhoff J.F."/>
        </authorList>
    </citation>
    <scope>NUCLEOTIDE SEQUENCE [LARGE SCALE GENOMIC DNA]</scope>
    <source>
        <strain evidence="2 3">Um2</strain>
    </source>
</reference>
<gene>
    <name evidence="2" type="ORF">ABC977_17255</name>
</gene>
<evidence type="ECO:0008006" key="4">
    <source>
        <dbReference type="Google" id="ProtNLM"/>
    </source>
</evidence>
<name>A0ABV4BI05_9GAMM</name>
<dbReference type="EMBL" id="JBDKXB010000045">
    <property type="protein sequence ID" value="MEY6434150.1"/>
    <property type="molecule type" value="Genomic_DNA"/>
</dbReference>
<evidence type="ECO:0000313" key="2">
    <source>
        <dbReference type="EMBL" id="MEY6434150.1"/>
    </source>
</evidence>
<accession>A0ABV4BI05</accession>
<proteinExistence type="predicted"/>
<evidence type="ECO:0000313" key="3">
    <source>
        <dbReference type="Proteomes" id="UP001564408"/>
    </source>
</evidence>